<dbReference type="Gene3D" id="3.10.180.10">
    <property type="entry name" value="2,3-Dihydroxybiphenyl 1,2-Dioxygenase, domain 1"/>
    <property type="match status" value="1"/>
</dbReference>
<evidence type="ECO:0000256" key="1">
    <source>
        <dbReference type="ARBA" id="ARBA00009308"/>
    </source>
</evidence>
<dbReference type="SUPFAM" id="SSF54593">
    <property type="entry name" value="Glyoxalase/Bleomycin resistance protein/Dihydroxybiphenyl dioxygenase"/>
    <property type="match status" value="1"/>
</dbReference>
<evidence type="ECO:0000256" key="2">
    <source>
        <dbReference type="ARBA" id="ARBA00022723"/>
    </source>
</evidence>
<dbReference type="PANTHER" id="PTHR43048">
    <property type="entry name" value="METHYLMALONYL-COA EPIMERASE"/>
    <property type="match status" value="1"/>
</dbReference>
<dbReference type="EMBL" id="CAWYQH010000119">
    <property type="protein sequence ID" value="CAK8690730.1"/>
    <property type="molecule type" value="Genomic_DNA"/>
</dbReference>
<reference evidence="4 5" key="1">
    <citation type="submission" date="2024-02" db="EMBL/GenBank/DDBJ databases">
        <authorList>
            <person name="Daric V."/>
            <person name="Darras S."/>
        </authorList>
    </citation>
    <scope>NUCLEOTIDE SEQUENCE [LARGE SCALE GENOMIC DNA]</scope>
</reference>
<sequence>MFRFARFALCRQLMVRHVSATAKKSFSGLGKFNHVAIAVPNLEKATALYRDILGAKVSDVQDLPEHGVSTVFVELPNTKIELLHPFGEDSPIAKFLAKNKSGGIHHICVEVNNIREAVATLQTNNIRTLTKEPKIGAHGKPVIFCHPKDCNGVLLELEEA</sequence>
<dbReference type="InterPro" id="IPR051785">
    <property type="entry name" value="MMCE/EMCE_epimerase"/>
</dbReference>
<comment type="caution">
    <text evidence="4">The sequence shown here is derived from an EMBL/GenBank/DDBJ whole genome shotgun (WGS) entry which is preliminary data.</text>
</comment>
<evidence type="ECO:0000313" key="4">
    <source>
        <dbReference type="EMBL" id="CAK8690730.1"/>
    </source>
</evidence>
<organism evidence="4 5">
    <name type="scientific">Clavelina lepadiformis</name>
    <name type="common">Light-bulb sea squirt</name>
    <name type="synonym">Ascidia lepadiformis</name>
    <dbReference type="NCBI Taxonomy" id="159417"/>
    <lineage>
        <taxon>Eukaryota</taxon>
        <taxon>Metazoa</taxon>
        <taxon>Chordata</taxon>
        <taxon>Tunicata</taxon>
        <taxon>Ascidiacea</taxon>
        <taxon>Aplousobranchia</taxon>
        <taxon>Clavelinidae</taxon>
        <taxon>Clavelina</taxon>
    </lineage>
</organism>
<dbReference type="PANTHER" id="PTHR43048:SF3">
    <property type="entry name" value="METHYLMALONYL-COA EPIMERASE, MITOCHONDRIAL"/>
    <property type="match status" value="1"/>
</dbReference>
<protein>
    <recommendedName>
        <fullName evidence="3">VOC domain-containing protein</fullName>
    </recommendedName>
</protein>
<dbReference type="Proteomes" id="UP001642483">
    <property type="component" value="Unassembled WGS sequence"/>
</dbReference>
<dbReference type="NCBIfam" id="TIGR03081">
    <property type="entry name" value="metmalonyl_epim"/>
    <property type="match status" value="1"/>
</dbReference>
<dbReference type="Pfam" id="PF13669">
    <property type="entry name" value="Glyoxalase_4"/>
    <property type="match status" value="1"/>
</dbReference>
<accession>A0ABP0GGK8</accession>
<evidence type="ECO:0000259" key="3">
    <source>
        <dbReference type="PROSITE" id="PS51819"/>
    </source>
</evidence>
<name>A0ABP0GGK8_CLALP</name>
<feature type="domain" description="VOC" evidence="3">
    <location>
        <begin position="31"/>
        <end position="160"/>
    </location>
</feature>
<gene>
    <name evidence="4" type="ORF">CVLEPA_LOCUS23310</name>
</gene>
<proteinExistence type="inferred from homology"/>
<dbReference type="CDD" id="cd07249">
    <property type="entry name" value="MMCE"/>
    <property type="match status" value="1"/>
</dbReference>
<dbReference type="InterPro" id="IPR017515">
    <property type="entry name" value="MeMalonyl-CoA_epimerase"/>
</dbReference>
<comment type="similarity">
    <text evidence="1">Belongs to the methylmalonyl-CoA epimerase family.</text>
</comment>
<dbReference type="InterPro" id="IPR029068">
    <property type="entry name" value="Glyas_Bleomycin-R_OHBP_Dase"/>
</dbReference>
<dbReference type="InterPro" id="IPR037523">
    <property type="entry name" value="VOC_core"/>
</dbReference>
<keyword evidence="2" id="KW-0479">Metal-binding</keyword>
<keyword evidence="5" id="KW-1185">Reference proteome</keyword>
<evidence type="ECO:0000313" key="5">
    <source>
        <dbReference type="Proteomes" id="UP001642483"/>
    </source>
</evidence>
<dbReference type="PROSITE" id="PS51819">
    <property type="entry name" value="VOC"/>
    <property type="match status" value="1"/>
</dbReference>